<dbReference type="GO" id="GO:0046872">
    <property type="term" value="F:metal ion binding"/>
    <property type="evidence" value="ECO:0007669"/>
    <property type="project" value="UniProtKB-KW"/>
</dbReference>
<keyword evidence="22" id="KW-1185">Reference proteome</keyword>
<dbReference type="InterPro" id="IPR018164">
    <property type="entry name" value="Ala-tRNA-synth_IIc_N"/>
</dbReference>
<keyword evidence="7" id="KW-0820">tRNA-binding</keyword>
<dbReference type="SMART" id="SM00863">
    <property type="entry name" value="tRNA_SAD"/>
    <property type="match status" value="1"/>
</dbReference>
<dbReference type="GO" id="GO:0000049">
    <property type="term" value="F:tRNA binding"/>
    <property type="evidence" value="ECO:0007669"/>
    <property type="project" value="UniProtKB-KW"/>
</dbReference>
<dbReference type="InterPro" id="IPR018163">
    <property type="entry name" value="Thr/Ala-tRNA-synth_IIc_edit"/>
</dbReference>
<dbReference type="InterPro" id="IPR003156">
    <property type="entry name" value="DHHA1_dom"/>
</dbReference>
<dbReference type="Gene3D" id="3.10.310.40">
    <property type="match status" value="1"/>
</dbReference>
<accession>S8D0K0</accession>
<evidence type="ECO:0000256" key="19">
    <source>
        <dbReference type="SAM" id="Coils"/>
    </source>
</evidence>
<dbReference type="EMBL" id="AUSU01000651">
    <property type="protein sequence ID" value="EPS72880.1"/>
    <property type="molecule type" value="Genomic_DNA"/>
</dbReference>
<comment type="subcellular location">
    <subcellularLocation>
        <location evidence="2">Cytoplasm</location>
    </subcellularLocation>
    <subcellularLocation>
        <location evidence="1">Mitochondrion</location>
    </subcellularLocation>
</comment>
<evidence type="ECO:0000256" key="18">
    <source>
        <dbReference type="ARBA" id="ARBA00055137"/>
    </source>
</evidence>
<feature type="domain" description="Alanyl-transfer RNA synthetases family profile" evidence="20">
    <location>
        <begin position="11"/>
        <end position="760"/>
    </location>
</feature>
<protein>
    <recommendedName>
        <fullName evidence="5">Alanine--tRNA ligase</fullName>
        <ecNumber evidence="4">6.1.1.7</ecNumber>
    </recommendedName>
</protein>
<dbReference type="InterPro" id="IPR018165">
    <property type="entry name" value="Ala-tRNA-synth_IIc_core"/>
</dbReference>
<keyword evidence="6" id="KW-0963">Cytoplasm</keyword>
<dbReference type="Gene3D" id="3.30.980.10">
    <property type="entry name" value="Threonyl-trna Synthetase, Chain A, domain 2"/>
    <property type="match status" value="1"/>
</dbReference>
<dbReference type="InterPro" id="IPR018162">
    <property type="entry name" value="Ala-tRNA-ligase_IIc_anticod-bd"/>
</dbReference>
<dbReference type="GO" id="GO:0004813">
    <property type="term" value="F:alanine-tRNA ligase activity"/>
    <property type="evidence" value="ECO:0007669"/>
    <property type="project" value="UniProtKB-EC"/>
</dbReference>
<evidence type="ECO:0000256" key="9">
    <source>
        <dbReference type="ARBA" id="ARBA00022723"/>
    </source>
</evidence>
<evidence type="ECO:0000256" key="8">
    <source>
        <dbReference type="ARBA" id="ARBA00022598"/>
    </source>
</evidence>
<feature type="coiled-coil region" evidence="19">
    <location>
        <begin position="800"/>
        <end position="827"/>
    </location>
</feature>
<dbReference type="PRINTS" id="PR00980">
    <property type="entry name" value="TRNASYNTHALA"/>
</dbReference>
<dbReference type="GO" id="GO:0005524">
    <property type="term" value="F:ATP binding"/>
    <property type="evidence" value="ECO:0007669"/>
    <property type="project" value="UniProtKB-KW"/>
</dbReference>
<evidence type="ECO:0000256" key="1">
    <source>
        <dbReference type="ARBA" id="ARBA00004173"/>
    </source>
</evidence>
<keyword evidence="11" id="KW-0862">Zinc</keyword>
<dbReference type="InterPro" id="IPR045864">
    <property type="entry name" value="aa-tRNA-synth_II/BPL/LPL"/>
</dbReference>
<comment type="catalytic activity">
    <reaction evidence="17">
        <text>tRNA(Ala) + L-alanine + ATP = L-alanyl-tRNA(Ala) + AMP + diphosphate</text>
        <dbReference type="Rhea" id="RHEA:12540"/>
        <dbReference type="Rhea" id="RHEA-COMP:9657"/>
        <dbReference type="Rhea" id="RHEA-COMP:9923"/>
        <dbReference type="ChEBI" id="CHEBI:30616"/>
        <dbReference type="ChEBI" id="CHEBI:33019"/>
        <dbReference type="ChEBI" id="CHEBI:57972"/>
        <dbReference type="ChEBI" id="CHEBI:78442"/>
        <dbReference type="ChEBI" id="CHEBI:78497"/>
        <dbReference type="ChEBI" id="CHEBI:456215"/>
        <dbReference type="EC" id="6.1.1.7"/>
    </reaction>
</comment>
<dbReference type="EC" id="6.1.1.7" evidence="4"/>
<keyword evidence="15" id="KW-0496">Mitochondrion</keyword>
<keyword evidence="14" id="KW-0648">Protein biosynthesis</keyword>
<feature type="non-terminal residue" evidence="21">
    <location>
        <position position="950"/>
    </location>
</feature>
<comment type="caution">
    <text evidence="21">The sequence shown here is derived from an EMBL/GenBank/DDBJ whole genome shotgun (WGS) entry which is preliminary data.</text>
</comment>
<dbReference type="SUPFAM" id="SSF50447">
    <property type="entry name" value="Translation proteins"/>
    <property type="match status" value="1"/>
</dbReference>
<dbReference type="SUPFAM" id="SSF55681">
    <property type="entry name" value="Class II aaRS and biotin synthetases"/>
    <property type="match status" value="1"/>
</dbReference>
<dbReference type="PANTHER" id="PTHR11777">
    <property type="entry name" value="ALANYL-TRNA SYNTHETASE"/>
    <property type="match status" value="1"/>
</dbReference>
<name>S8D0K0_9LAMI</name>
<evidence type="ECO:0000256" key="13">
    <source>
        <dbReference type="ARBA" id="ARBA00022884"/>
    </source>
</evidence>
<evidence type="ECO:0000256" key="17">
    <source>
        <dbReference type="ARBA" id="ARBA00048300"/>
    </source>
</evidence>
<dbReference type="FunFam" id="3.30.930.10:FF:000011">
    <property type="entry name" value="Alanine--tRNA ligase, cytoplasmic"/>
    <property type="match status" value="1"/>
</dbReference>
<dbReference type="InterPro" id="IPR009000">
    <property type="entry name" value="Transl_B-barrel_sf"/>
</dbReference>
<sequence>MGSQASDVDEWPANRVRDTFIKFFEGKGHVDWKSSPVVPHNDPTLLFANAGMNQFKPIFLGTADPNTELSKLKRACNTQKCIRAGGKHNDLDDVGKDTYHHTFFEMLGNWSFGDYFKNEAIEWAWELLTEVYKLPSDRIYATYFGGDERLGLPADVEARDKWLTFLPSSRVLPFGCKDNFWEMGDTGPCGPCTEIHFDRIGGRDAASFVNNDDPTVIEIWNLVFIQFNREADGSLKSLPAKHVDTGMGFERLTSILQKKMSNYDTDIFMPIFDAIQQVTKARSYTGKVGTDDVDQVDMAYRVVADHIRTISFAIADGSCPGNEGREYVLRRILRRAVRYGTEVLKAQQGFFNGLVQVVVDRMADVFPELKEHAVRIREIIADEEASFGRTLTKGIEKFKKASQEVSGGVLSGQDAFDLWDTYGFPLDLTQLMAEERSLSVDVEGFNVAMDKARERSRNAQNKQGGNIIGMDVDATASLHKKRIAATDDSFKFIWFQDHKSVLKAVYTGNEFLESVSPGEEVGIILETTSFYAEQGGQIYDTGSIEGPDGVFEVTNVQIYGGFVLHIGSFSGKTGRLYIGDEVICKVNYDRRKLVAPNHTCTHMLNFALREVLGNHVDQKGSIVLPEKLRFDFSHGKPVKPEELKKIESIVNEQIEAQLGVFSKEIQLADAKRINGLRAVFGEVYPNPVRVVSIGRKVEDLLANPENEGWLSISTELCGGTHISNTKEARAFALLSEEGIAKGIRRITAVTLDYAFKALELASSLEQEVNEAFDAEGSILEQKVASLNSRVASAAISSSKKADLKAKLSVLQSQVLKEKKKIAEANMQKAVDAATKTAEIASSNGKNFCISVVEVGSDTTAIREAVIKVMDDKGMAVMVFSKDEEANKAFVCAGIPEQLSELSPAEWLKEVLELINGKGGGKGSVAQGQGSYASGIESAVDVAEKFAALKL</sequence>
<evidence type="ECO:0000256" key="11">
    <source>
        <dbReference type="ARBA" id="ARBA00022833"/>
    </source>
</evidence>
<dbReference type="Pfam" id="PF02272">
    <property type="entry name" value="DHHA1"/>
    <property type="match status" value="1"/>
</dbReference>
<keyword evidence="8" id="KW-0436">Ligase</keyword>
<dbReference type="PROSITE" id="PS50860">
    <property type="entry name" value="AA_TRNA_LIGASE_II_ALA"/>
    <property type="match status" value="1"/>
</dbReference>
<dbReference type="AlphaFoldDB" id="S8D0K0"/>
<evidence type="ECO:0000256" key="2">
    <source>
        <dbReference type="ARBA" id="ARBA00004496"/>
    </source>
</evidence>
<dbReference type="InterPro" id="IPR012947">
    <property type="entry name" value="tRNA_SAD"/>
</dbReference>
<dbReference type="InterPro" id="IPR002318">
    <property type="entry name" value="Ala-tRNA-lgiase_IIc"/>
</dbReference>
<comment type="similarity">
    <text evidence="3">Belongs to the class-II aminoacyl-tRNA synthetase family. Alax-L subfamily.</text>
</comment>
<keyword evidence="13" id="KW-0694">RNA-binding</keyword>
<evidence type="ECO:0000256" key="14">
    <source>
        <dbReference type="ARBA" id="ARBA00022917"/>
    </source>
</evidence>
<evidence type="ECO:0000256" key="7">
    <source>
        <dbReference type="ARBA" id="ARBA00022555"/>
    </source>
</evidence>
<keyword evidence="10" id="KW-0547">Nucleotide-binding</keyword>
<evidence type="ECO:0000313" key="22">
    <source>
        <dbReference type="Proteomes" id="UP000015453"/>
    </source>
</evidence>
<evidence type="ECO:0000259" key="20">
    <source>
        <dbReference type="PROSITE" id="PS50860"/>
    </source>
</evidence>
<dbReference type="Gene3D" id="2.40.30.130">
    <property type="match status" value="1"/>
</dbReference>
<comment type="function">
    <text evidence="18">Catalyzes the attachment of alanine to tRNA(Ala) in a two-step reaction: alanine is first activated by ATP to form Ala-AMP and then transferred to the acceptor end of tRNA(Ala). Also edits incorrectly charged tRNA(Ala) via its editing domain.</text>
</comment>
<proteinExistence type="inferred from homology"/>
<keyword evidence="19" id="KW-0175">Coiled coil</keyword>
<evidence type="ECO:0000256" key="12">
    <source>
        <dbReference type="ARBA" id="ARBA00022840"/>
    </source>
</evidence>
<keyword evidence="16" id="KW-0030">Aminoacyl-tRNA synthetase</keyword>
<keyword evidence="12" id="KW-0067">ATP-binding</keyword>
<dbReference type="InterPro" id="IPR050058">
    <property type="entry name" value="Ala-tRNA_ligase"/>
</dbReference>
<organism evidence="21 22">
    <name type="scientific">Genlisea aurea</name>
    <dbReference type="NCBI Taxonomy" id="192259"/>
    <lineage>
        <taxon>Eukaryota</taxon>
        <taxon>Viridiplantae</taxon>
        <taxon>Streptophyta</taxon>
        <taxon>Embryophyta</taxon>
        <taxon>Tracheophyta</taxon>
        <taxon>Spermatophyta</taxon>
        <taxon>Magnoliopsida</taxon>
        <taxon>eudicotyledons</taxon>
        <taxon>Gunneridae</taxon>
        <taxon>Pentapetalae</taxon>
        <taxon>asterids</taxon>
        <taxon>lamiids</taxon>
        <taxon>Lamiales</taxon>
        <taxon>Lentibulariaceae</taxon>
        <taxon>Genlisea</taxon>
    </lineage>
</organism>
<evidence type="ECO:0000256" key="5">
    <source>
        <dbReference type="ARBA" id="ARBA00017959"/>
    </source>
</evidence>
<evidence type="ECO:0000256" key="15">
    <source>
        <dbReference type="ARBA" id="ARBA00023128"/>
    </source>
</evidence>
<keyword evidence="9" id="KW-0479">Metal-binding</keyword>
<evidence type="ECO:0000313" key="21">
    <source>
        <dbReference type="EMBL" id="EPS72880.1"/>
    </source>
</evidence>
<dbReference type="FunFam" id="3.10.310.40:FF:000003">
    <property type="entry name" value="Alanine--tRNA ligase"/>
    <property type="match status" value="1"/>
</dbReference>
<dbReference type="OrthoDB" id="2423964at2759"/>
<dbReference type="PANTHER" id="PTHR11777:SF9">
    <property type="entry name" value="ALANINE--TRNA LIGASE, CYTOPLASMIC"/>
    <property type="match status" value="1"/>
</dbReference>
<dbReference type="CDD" id="cd00673">
    <property type="entry name" value="AlaRS_core"/>
    <property type="match status" value="1"/>
</dbReference>
<dbReference type="GO" id="GO:0009507">
    <property type="term" value="C:chloroplast"/>
    <property type="evidence" value="ECO:0007669"/>
    <property type="project" value="TreeGrafter"/>
</dbReference>
<gene>
    <name evidence="21" type="ORF">M569_01869</name>
</gene>
<dbReference type="InterPro" id="IPR023033">
    <property type="entry name" value="Ala_tRNA_ligase_euk/bac"/>
</dbReference>
<dbReference type="SUPFAM" id="SSF55186">
    <property type="entry name" value="ThrRS/AlaRS common domain"/>
    <property type="match status" value="1"/>
</dbReference>
<evidence type="ECO:0000256" key="4">
    <source>
        <dbReference type="ARBA" id="ARBA00013168"/>
    </source>
</evidence>
<evidence type="ECO:0000256" key="6">
    <source>
        <dbReference type="ARBA" id="ARBA00022490"/>
    </source>
</evidence>
<dbReference type="GO" id="GO:0006419">
    <property type="term" value="P:alanyl-tRNA aminoacylation"/>
    <property type="evidence" value="ECO:0007669"/>
    <property type="project" value="InterPro"/>
</dbReference>
<dbReference type="HAMAP" id="MF_00036_B">
    <property type="entry name" value="Ala_tRNA_synth_B"/>
    <property type="match status" value="1"/>
</dbReference>
<dbReference type="FunFam" id="2.40.30.130:FF:000004">
    <property type="entry name" value="Alanine--tRNA ligase"/>
    <property type="match status" value="1"/>
</dbReference>
<dbReference type="Pfam" id="PF07973">
    <property type="entry name" value="tRNA_SAD"/>
    <property type="match status" value="1"/>
</dbReference>
<dbReference type="Gene3D" id="3.30.930.10">
    <property type="entry name" value="Bira Bifunctional Protein, Domain 2"/>
    <property type="match status" value="1"/>
</dbReference>
<evidence type="ECO:0000256" key="10">
    <source>
        <dbReference type="ARBA" id="ARBA00022741"/>
    </source>
</evidence>
<dbReference type="Proteomes" id="UP000015453">
    <property type="component" value="Unassembled WGS sequence"/>
</dbReference>
<dbReference type="GO" id="GO:0002161">
    <property type="term" value="F:aminoacyl-tRNA deacylase activity"/>
    <property type="evidence" value="ECO:0007669"/>
    <property type="project" value="TreeGrafter"/>
</dbReference>
<reference evidence="21 22" key="1">
    <citation type="journal article" date="2013" name="BMC Genomics">
        <title>The miniature genome of a carnivorous plant Genlisea aurea contains a low number of genes and short non-coding sequences.</title>
        <authorList>
            <person name="Leushkin E.V."/>
            <person name="Sutormin R.A."/>
            <person name="Nabieva E.R."/>
            <person name="Penin A.A."/>
            <person name="Kondrashov A.S."/>
            <person name="Logacheva M.D."/>
        </authorList>
    </citation>
    <scope>NUCLEOTIDE SEQUENCE [LARGE SCALE GENOMIC DNA]</scope>
</reference>
<dbReference type="GO" id="GO:0005739">
    <property type="term" value="C:mitochondrion"/>
    <property type="evidence" value="ECO:0007669"/>
    <property type="project" value="UniProtKB-SubCell"/>
</dbReference>
<evidence type="ECO:0000256" key="16">
    <source>
        <dbReference type="ARBA" id="ARBA00023146"/>
    </source>
</evidence>
<evidence type="ECO:0000256" key="3">
    <source>
        <dbReference type="ARBA" id="ARBA00008429"/>
    </source>
</evidence>
<dbReference type="SUPFAM" id="SSF101353">
    <property type="entry name" value="Putative anticodon-binding domain of alanyl-tRNA synthetase (AlaRS)"/>
    <property type="match status" value="1"/>
</dbReference>
<dbReference type="FunFam" id="3.30.980.10:FF:000004">
    <property type="entry name" value="Alanine--tRNA ligase, cytoplasmic"/>
    <property type="match status" value="1"/>
</dbReference>
<dbReference type="NCBIfam" id="TIGR00344">
    <property type="entry name" value="alaS"/>
    <property type="match status" value="1"/>
</dbReference>
<dbReference type="Pfam" id="PF01411">
    <property type="entry name" value="tRNA-synt_2c"/>
    <property type="match status" value="1"/>
</dbReference>